<dbReference type="InterPro" id="IPR057693">
    <property type="entry name" value="DUF7933"/>
</dbReference>
<dbReference type="KEGG" id="als:DJ013_19265"/>
<dbReference type="InterPro" id="IPR055015">
    <property type="entry name" value="GCX_COOH"/>
</dbReference>
<proteinExistence type="predicted"/>
<dbReference type="OrthoDB" id="9792152at2"/>
<evidence type="ECO:0000259" key="2">
    <source>
        <dbReference type="PROSITE" id="PS50835"/>
    </source>
</evidence>
<accession>A0A2Z4GHA7</accession>
<sequence>MKRTTTVLLVLLFFVKFSLFAQSPPSFNTYFSPNSVGPGSSSLLTYTINNSGGVPVTDIAFTNTLPAGLTIASPSGLIFNEVDGTVTAPDGGTTISFTGGRLGAGASLTIQLYVKASSVGTLTNTTGDLTSSAGNSGTATDDLVVSADFVGFSHSFDKPSIFIGETANFTFTFDNVLNSNNVQNYSFLTNLPEGLVLANPLNIISSCVSQYNPVPGFPSYFASANTLSANSGESSIGMNSGYIEAGTTCSISLDVEGVSLSENVISTSLSGTNANGVAVSSLSVIPNSANGVIFGKRFTDRVISTGDTTMLEFTISNVDRSDALTAISFTDDLDAVLSGMIAVDLPTGANVCGSGTLSFSGGSLSFSGGSLPAEGSCTFSVPVKIPANASAGAFTNITTAITGDRGGRAVTGPVATANFGVKSKPILTKEIVTNPAAIGGSTIFRYTLLNTDPNNELTLGQFMDDAHGFANTATFSFPSAGFCGASSSMSLIADYGTGPVSYSGIQLSDATLPAGTYCTFDVGVTFPSSVDEGVYPSEIIALEGTLDGFAVSGKVLGNEDLIISTLPKLSKNVLGNPSILPGDTVTFEYQVILGDGASQTFSGIGFGDDFSSLTSSFSATLNGLEIVEIFDINTCSPVVISGDGTDSLSFSGGSMSPGDTCSFKIKVKLAADATFGTFLTTTSNLVGDTFTRDPASTSFDVIGMVIKKEYSQPIFPGDNILMTYSFINPHPSDMAVFFNSTSSNFALHDLLNSQLNSLTYSSGAAFDSKCGSNPSITGTTSLRIFNVSVAPLDTCKLTIPVSISTSAEFNSYETQLTKPLYLTKDGSTILGGANSFQLLNGSFEVSPAIEFSKSFLSNAEPGDTVLLAFTIKNVHPSQGLSNISFTDNVSTMYSGFTTVDLPQSNVVGTGSVLTTEAGGDFVITLDGGSLAGGAEITFNVKVKVPDDIYSGTFTNTTSPISFDLNANTFTYNAASADLIVNNNRRPTFSKAFAQDTILTGQNTTLTFTVDNSLNGDAITSYSFSDNLPEGMVISSTPNIINSCAVGTVTATAGSSSFSFTGGSVAGSNSCTFSVDITAYKSKTVLNTSEELISEVGSSGKAIDSIYVKMPEPVLFSAITASSDSILLNVSPNVNNSDSVLVAFSSDGVFGNPAGFLNVGSSISGGGEVLFKGLAANVPNHLGLSQSTLYYYKVWSLGYDLYSDIGLTAQDTTCVNPSQAFDVTPSEAVVCVGTNPKLTVGPILENVNYTWQVKQSGGSFTDVVGSALYSKEDSSTLLLTNVSLLENNNVFRCIINSKCDVDTTSEFTLEVFGNPIISIQPKDSSTCAGNDVEFYVNAEGPGLTFQWQKWNGSSFDDISGATNDTLAFSSVLNAIDSTFYRCSITGTCGLTISDTALLRAPLIPVLTPESGVNPSTCLGTDGSIPFTSQNLPAGTYQISFTGGAGSQSVQVANDTFSLKNLAQGTYENFMVTYLECSGINSASVTLTDPPTPTIMAGAAVNPSTCLGADGSIPFTSTNLPAGTYTISFTGGLGSQSVAVANDTFSLKGLSSGAYSGFSVTHLACTGSDASSKTLTDPPTPTITAGTVVNPSTCLGADGSIPFTSTNLPAGTYTISFTGGLGSQSVAVANDTFSLKGLSSGAYSGFSVTHLACTGSDASSKTLTDPPTPTITAGTVVNPSTCLGADGSIPFTSTNLIAGTYTISFTGGSGSQSVAVANDTFSLKGLSSGEYSGFSVTHLACTGSDASSKTLTDPPTPTITAGTVVNPSTCLGADGSIPFTSTNLPAGTYTISFTGGLGSQSVAVANDTFSLKGLSSGTYSGFSVTHLACTGSDASSKTLTDPPTPTITAGTAVNPSTCLGADGSISFTSTNLSDGTYSLSFTSTGIASPQNVTVSGNAFTLEALSSGAYSNFSVTHLACTGSDASSKALIDPPTPTITAGTAVNPSTCLGTNGSIPFTSTNLPDGTYSLSFTSTGIASPQNVTVSGNAFTLEALSSGAYSNFSVTHLACTGSNASSKILIDPPTPTITAGTAVNPSTCLGTNGSIPFTSTNLPDGTYSLSFTSTGIASPQNVTVTGNAFTLEALSSGEYSNFSVTHLSCTGTDVSSIELEDPTFSISASNLGPYEEGDLVQLFVSNGVSFDWSGPNAFQSTLQNPSIATVNAINSGVYSVTVVDENNCVVEVTTEVDVACTTPSMSYYLAYGGGNPELITPLRDGMQIQQSSRAMTVLAFSTCTSPVIESVKLQLSGTSNLQYHIDNNMPFNLHEVGNVSNGEVLPNNRYTFISRGYSEDDAMGTVLVGEDIVQFDIIPPLSTSSQARVLTEPSFSETEICVGSSFDVSTSVTGAFMVGNLYQVYLSDKKGYFSSRTLIGSSNNPSSISCTIPNYVKGGSAYKVMVVSTAPVVSSVISSASLHIISSDLVLSSPDDDLNGGASNYKAINSIKAGNKIEGGANVSLSAKRKIELEPGFIAEQGTVFKAEMKENCPSLD</sequence>
<evidence type="ECO:0000313" key="4">
    <source>
        <dbReference type="Proteomes" id="UP000249873"/>
    </source>
</evidence>
<reference evidence="3 4" key="1">
    <citation type="submission" date="2018-05" db="EMBL/GenBank/DDBJ databases">
        <title>Complete genome sequence of Arcticibacterium luteifluviistationis SM1504T, a cytophagaceae bacterium isolated from Arctic surface seawater.</title>
        <authorList>
            <person name="Li Y."/>
            <person name="Qin Q.-L."/>
        </authorList>
    </citation>
    <scope>NUCLEOTIDE SEQUENCE [LARGE SCALE GENOMIC DNA]</scope>
    <source>
        <strain evidence="3 4">SM1504</strain>
    </source>
</reference>
<feature type="chain" id="PRO_5016344864" description="Ig-like domain-containing protein" evidence="1">
    <location>
        <begin position="22"/>
        <end position="2485"/>
    </location>
</feature>
<dbReference type="PROSITE" id="PS50835">
    <property type="entry name" value="IG_LIKE"/>
    <property type="match status" value="1"/>
</dbReference>
<dbReference type="Proteomes" id="UP000249873">
    <property type="component" value="Chromosome"/>
</dbReference>
<dbReference type="NCBIfam" id="NF045639">
    <property type="entry name" value="GCX_COOH"/>
    <property type="match status" value="1"/>
</dbReference>
<dbReference type="InterPro" id="IPR036179">
    <property type="entry name" value="Ig-like_dom_sf"/>
</dbReference>
<dbReference type="EMBL" id="CP029480">
    <property type="protein sequence ID" value="AWW00194.1"/>
    <property type="molecule type" value="Genomic_DNA"/>
</dbReference>
<protein>
    <recommendedName>
        <fullName evidence="2">Ig-like domain-containing protein</fullName>
    </recommendedName>
</protein>
<gene>
    <name evidence="3" type="ORF">DJ013_19265</name>
</gene>
<feature type="domain" description="Ig-like" evidence="2">
    <location>
        <begin position="1314"/>
        <end position="1392"/>
    </location>
</feature>
<dbReference type="Gene3D" id="2.60.40.10">
    <property type="entry name" value="Immunoglobulins"/>
    <property type="match status" value="2"/>
</dbReference>
<evidence type="ECO:0000256" key="1">
    <source>
        <dbReference type="SAM" id="SignalP"/>
    </source>
</evidence>
<name>A0A2Z4GHA7_9BACT</name>
<dbReference type="InterPro" id="IPR013783">
    <property type="entry name" value="Ig-like_fold"/>
</dbReference>
<evidence type="ECO:0000313" key="3">
    <source>
        <dbReference type="EMBL" id="AWW00194.1"/>
    </source>
</evidence>
<feature type="signal peptide" evidence="1">
    <location>
        <begin position="1"/>
        <end position="21"/>
    </location>
</feature>
<dbReference type="InterPro" id="IPR007110">
    <property type="entry name" value="Ig-like_dom"/>
</dbReference>
<dbReference type="SUPFAM" id="SSF48726">
    <property type="entry name" value="Immunoglobulin"/>
    <property type="match status" value="1"/>
</dbReference>
<organism evidence="3 4">
    <name type="scientific">Arcticibacterium luteifluviistationis</name>
    <dbReference type="NCBI Taxonomy" id="1784714"/>
    <lineage>
        <taxon>Bacteria</taxon>
        <taxon>Pseudomonadati</taxon>
        <taxon>Bacteroidota</taxon>
        <taxon>Cytophagia</taxon>
        <taxon>Cytophagales</taxon>
        <taxon>Leadbetterellaceae</taxon>
        <taxon>Arcticibacterium</taxon>
    </lineage>
</organism>
<keyword evidence="4" id="KW-1185">Reference proteome</keyword>
<keyword evidence="1" id="KW-0732">Signal</keyword>
<dbReference type="Pfam" id="PF25564">
    <property type="entry name" value="DUF7933"/>
    <property type="match status" value="5"/>
</dbReference>
<dbReference type="RefSeq" id="WP_111373561.1">
    <property type="nucleotide sequence ID" value="NZ_CP029480.1"/>
</dbReference>